<feature type="domain" description="F420-non-reducing hydrogenase iron-sulfur subunit D" evidence="5">
    <location>
        <begin position="10"/>
        <end position="131"/>
    </location>
</feature>
<evidence type="ECO:0000313" key="6">
    <source>
        <dbReference type="EMBL" id="NDY42250.1"/>
    </source>
</evidence>
<dbReference type="GO" id="GO:0016491">
    <property type="term" value="F:oxidoreductase activity"/>
    <property type="evidence" value="ECO:0007669"/>
    <property type="project" value="UniProtKB-KW"/>
</dbReference>
<protein>
    <submittedName>
        <fullName evidence="6">Hydrogenase iron-sulfur subunit</fullName>
    </submittedName>
</protein>
<keyword evidence="4" id="KW-0411">Iron-sulfur</keyword>
<evidence type="ECO:0000256" key="1">
    <source>
        <dbReference type="ARBA" id="ARBA00022723"/>
    </source>
</evidence>
<dbReference type="Proteomes" id="UP000469346">
    <property type="component" value="Unassembled WGS sequence"/>
</dbReference>
<keyword evidence="2" id="KW-0560">Oxidoreductase</keyword>
<keyword evidence="7" id="KW-1185">Reference proteome</keyword>
<sequence>MSGAPGGGKILILATDSCAYPGANSVGQAHSPYPANTYILRVRSPALFPERFYLDCFRKGIGGILIMSCGEECPYEGAYKALARRVDAAYQLMKAHGLDIRRLRLTAICTVCNRAFLKEVNDMNALLEEIGPPEFRDAA</sequence>
<evidence type="ECO:0000256" key="4">
    <source>
        <dbReference type="ARBA" id="ARBA00023014"/>
    </source>
</evidence>
<organism evidence="6 7">
    <name type="scientific">Dissulfurirhabdus thermomarina</name>
    <dbReference type="NCBI Taxonomy" id="1765737"/>
    <lineage>
        <taxon>Bacteria</taxon>
        <taxon>Deltaproteobacteria</taxon>
        <taxon>Dissulfurirhabdaceae</taxon>
        <taxon>Dissulfurirhabdus</taxon>
    </lineage>
</organism>
<dbReference type="GO" id="GO:0051536">
    <property type="term" value="F:iron-sulfur cluster binding"/>
    <property type="evidence" value="ECO:0007669"/>
    <property type="project" value="UniProtKB-KW"/>
</dbReference>
<dbReference type="AlphaFoldDB" id="A0A6N9TP86"/>
<keyword evidence="1" id="KW-0479">Metal-binding</keyword>
<gene>
    <name evidence="6" type="ORF">G3N55_05255</name>
</gene>
<evidence type="ECO:0000259" key="5">
    <source>
        <dbReference type="Pfam" id="PF02662"/>
    </source>
</evidence>
<evidence type="ECO:0000313" key="7">
    <source>
        <dbReference type="Proteomes" id="UP000469346"/>
    </source>
</evidence>
<evidence type="ECO:0000256" key="2">
    <source>
        <dbReference type="ARBA" id="ARBA00023002"/>
    </source>
</evidence>
<proteinExistence type="predicted"/>
<evidence type="ECO:0000256" key="3">
    <source>
        <dbReference type="ARBA" id="ARBA00023004"/>
    </source>
</evidence>
<dbReference type="EMBL" id="JAAGRR010000043">
    <property type="protein sequence ID" value="NDY42250.1"/>
    <property type="molecule type" value="Genomic_DNA"/>
</dbReference>
<dbReference type="RefSeq" id="WP_163298394.1">
    <property type="nucleotide sequence ID" value="NZ_JAAGRR010000043.1"/>
</dbReference>
<name>A0A6N9TP86_DISTH</name>
<dbReference type="Pfam" id="PF02662">
    <property type="entry name" value="FlpD"/>
    <property type="match status" value="1"/>
</dbReference>
<comment type="caution">
    <text evidence="6">The sequence shown here is derived from an EMBL/GenBank/DDBJ whole genome shotgun (WGS) entry which is preliminary data.</text>
</comment>
<keyword evidence="3" id="KW-0408">Iron</keyword>
<dbReference type="InterPro" id="IPR003813">
    <property type="entry name" value="MvhD/FlpD"/>
</dbReference>
<accession>A0A6N9TP86</accession>
<dbReference type="GO" id="GO:0046872">
    <property type="term" value="F:metal ion binding"/>
    <property type="evidence" value="ECO:0007669"/>
    <property type="project" value="UniProtKB-KW"/>
</dbReference>
<reference evidence="6 7" key="1">
    <citation type="submission" date="2020-02" db="EMBL/GenBank/DDBJ databases">
        <title>Comparative genomics of sulfur disproportionating microorganisms.</title>
        <authorList>
            <person name="Ward L.M."/>
            <person name="Bertran E."/>
            <person name="Johnston D.T."/>
        </authorList>
    </citation>
    <scope>NUCLEOTIDE SEQUENCE [LARGE SCALE GENOMIC DNA]</scope>
    <source>
        <strain evidence="6 7">DSM 100025</strain>
    </source>
</reference>